<dbReference type="AlphaFoldDB" id="A0AAN6XE93"/>
<name>A0AAN6XE93_9PEZI</name>
<dbReference type="EMBL" id="MU863937">
    <property type="protein sequence ID" value="KAK4199035.1"/>
    <property type="molecule type" value="Genomic_DNA"/>
</dbReference>
<evidence type="ECO:0000313" key="4">
    <source>
        <dbReference type="Proteomes" id="UP001303160"/>
    </source>
</evidence>
<proteinExistence type="predicted"/>
<evidence type="ECO:0000313" key="3">
    <source>
        <dbReference type="EMBL" id="KAK4199035.1"/>
    </source>
</evidence>
<dbReference type="PANTHER" id="PTHR35910">
    <property type="entry name" value="2EXR DOMAIN-CONTAINING PROTEIN"/>
    <property type="match status" value="1"/>
</dbReference>
<dbReference type="InterPro" id="IPR045518">
    <property type="entry name" value="2EXR"/>
</dbReference>
<evidence type="ECO:0000259" key="2">
    <source>
        <dbReference type="Pfam" id="PF20150"/>
    </source>
</evidence>
<accession>A0AAN6XE93</accession>
<evidence type="ECO:0000256" key="1">
    <source>
        <dbReference type="SAM" id="MobiDB-lite"/>
    </source>
</evidence>
<feature type="domain" description="2EXR" evidence="2">
    <location>
        <begin position="6"/>
        <end position="94"/>
    </location>
</feature>
<dbReference type="PANTHER" id="PTHR35910:SF1">
    <property type="entry name" value="2EXR DOMAIN-CONTAINING PROTEIN"/>
    <property type="match status" value="1"/>
</dbReference>
<feature type="region of interest" description="Disordered" evidence="1">
    <location>
        <begin position="282"/>
        <end position="312"/>
    </location>
</feature>
<keyword evidence="4" id="KW-1185">Reference proteome</keyword>
<reference evidence="3" key="2">
    <citation type="submission" date="2023-05" db="EMBL/GenBank/DDBJ databases">
        <authorList>
            <consortium name="Lawrence Berkeley National Laboratory"/>
            <person name="Steindorff A."/>
            <person name="Hensen N."/>
            <person name="Bonometti L."/>
            <person name="Westerberg I."/>
            <person name="Brannstrom I.O."/>
            <person name="Guillou S."/>
            <person name="Cros-Aarteil S."/>
            <person name="Calhoun S."/>
            <person name="Haridas S."/>
            <person name="Kuo A."/>
            <person name="Mondo S."/>
            <person name="Pangilinan J."/>
            <person name="Riley R."/>
            <person name="Labutti K."/>
            <person name="Andreopoulos B."/>
            <person name="Lipzen A."/>
            <person name="Chen C."/>
            <person name="Yanf M."/>
            <person name="Daum C."/>
            <person name="Ng V."/>
            <person name="Clum A."/>
            <person name="Ohm R."/>
            <person name="Martin F."/>
            <person name="Silar P."/>
            <person name="Natvig D."/>
            <person name="Lalanne C."/>
            <person name="Gautier V."/>
            <person name="Ament-Velasquez S.L."/>
            <person name="Kruys A."/>
            <person name="Hutchinson M.I."/>
            <person name="Powell A.J."/>
            <person name="Barry K."/>
            <person name="Miller A.N."/>
            <person name="Grigoriev I.V."/>
            <person name="Debuchy R."/>
            <person name="Gladieux P."/>
            <person name="Thoren M.H."/>
            <person name="Johannesson H."/>
        </authorList>
    </citation>
    <scope>NUCLEOTIDE SEQUENCE</scope>
    <source>
        <strain evidence="3">CBS 315.58</strain>
    </source>
</reference>
<organism evidence="3 4">
    <name type="scientific">Triangularia verruculosa</name>
    <dbReference type="NCBI Taxonomy" id="2587418"/>
    <lineage>
        <taxon>Eukaryota</taxon>
        <taxon>Fungi</taxon>
        <taxon>Dikarya</taxon>
        <taxon>Ascomycota</taxon>
        <taxon>Pezizomycotina</taxon>
        <taxon>Sordariomycetes</taxon>
        <taxon>Sordariomycetidae</taxon>
        <taxon>Sordariales</taxon>
        <taxon>Podosporaceae</taxon>
        <taxon>Triangularia</taxon>
    </lineage>
</organism>
<dbReference type="Proteomes" id="UP001303160">
    <property type="component" value="Unassembled WGS sequence"/>
</dbReference>
<dbReference type="Pfam" id="PF20150">
    <property type="entry name" value="2EXR"/>
    <property type="match status" value="1"/>
</dbReference>
<protein>
    <recommendedName>
        <fullName evidence="2">2EXR domain-containing protein</fullName>
    </recommendedName>
</protein>
<sequence>MTTPFFHPFPHLPYELRAQIWSLAAAEPRTVELRLRYKKKYPALTQAPPHNKPYTDYCYSKYSAVVPYLITGLTPVPAIMHTCRESRTIGQKFYGGAACAEIIGAEVEVMKQRQLFEDAKIQRNKAKRLIRQEKEERERRAAAGELTVEEEGEARLVELYGELEEYKPEERHVYINWEIDTLSLGGPGGGSLHILKPVAHLVQKFKYARRYSDEWYVRGEISELRMFRNLKELHIVALDGFQQWRWASEEDWPCEIENVFLYEDNSRMSLVELDEMFEEQDKEYYRQQEEEEEEARRREEAQQSGDNDATNV</sequence>
<comment type="caution">
    <text evidence="3">The sequence shown here is derived from an EMBL/GenBank/DDBJ whole genome shotgun (WGS) entry which is preliminary data.</text>
</comment>
<gene>
    <name evidence="3" type="ORF">QBC40DRAFT_329851</name>
</gene>
<feature type="compositionally biased region" description="Basic and acidic residues" evidence="1">
    <location>
        <begin position="282"/>
        <end position="301"/>
    </location>
</feature>
<reference evidence="3" key="1">
    <citation type="journal article" date="2023" name="Mol. Phylogenet. Evol.">
        <title>Genome-scale phylogeny and comparative genomics of the fungal order Sordariales.</title>
        <authorList>
            <person name="Hensen N."/>
            <person name="Bonometti L."/>
            <person name="Westerberg I."/>
            <person name="Brannstrom I.O."/>
            <person name="Guillou S."/>
            <person name="Cros-Aarteil S."/>
            <person name="Calhoun S."/>
            <person name="Haridas S."/>
            <person name="Kuo A."/>
            <person name="Mondo S."/>
            <person name="Pangilinan J."/>
            <person name="Riley R."/>
            <person name="LaButti K."/>
            <person name="Andreopoulos B."/>
            <person name="Lipzen A."/>
            <person name="Chen C."/>
            <person name="Yan M."/>
            <person name="Daum C."/>
            <person name="Ng V."/>
            <person name="Clum A."/>
            <person name="Steindorff A."/>
            <person name="Ohm R.A."/>
            <person name="Martin F."/>
            <person name="Silar P."/>
            <person name="Natvig D.O."/>
            <person name="Lalanne C."/>
            <person name="Gautier V."/>
            <person name="Ament-Velasquez S.L."/>
            <person name="Kruys A."/>
            <person name="Hutchinson M.I."/>
            <person name="Powell A.J."/>
            <person name="Barry K."/>
            <person name="Miller A.N."/>
            <person name="Grigoriev I.V."/>
            <person name="Debuchy R."/>
            <person name="Gladieux P."/>
            <person name="Hiltunen Thoren M."/>
            <person name="Johannesson H."/>
        </authorList>
    </citation>
    <scope>NUCLEOTIDE SEQUENCE</scope>
    <source>
        <strain evidence="3">CBS 315.58</strain>
    </source>
</reference>